<evidence type="ECO:0000256" key="2">
    <source>
        <dbReference type="ARBA" id="ARBA00008333"/>
    </source>
</evidence>
<feature type="transmembrane region" description="Helical" evidence="6">
    <location>
        <begin position="250"/>
        <end position="266"/>
    </location>
</feature>
<comment type="subcellular location">
    <subcellularLocation>
        <location evidence="1">Membrane</location>
        <topology evidence="1">Multi-pass membrane protein</topology>
    </subcellularLocation>
</comment>
<reference evidence="7" key="1">
    <citation type="submission" date="2020-05" db="EMBL/GenBank/DDBJ databases">
        <authorList>
            <person name="Chiriac C."/>
            <person name="Salcher M."/>
            <person name="Ghai R."/>
            <person name="Kavagutti S V."/>
        </authorList>
    </citation>
    <scope>NUCLEOTIDE SEQUENCE</scope>
</reference>
<keyword evidence="3 6" id="KW-0812">Transmembrane</keyword>
<evidence type="ECO:0000256" key="6">
    <source>
        <dbReference type="SAM" id="Phobius"/>
    </source>
</evidence>
<feature type="transmembrane region" description="Helical" evidence="6">
    <location>
        <begin position="150"/>
        <end position="170"/>
    </location>
</feature>
<feature type="transmembrane region" description="Helical" evidence="6">
    <location>
        <begin position="182"/>
        <end position="202"/>
    </location>
</feature>
<evidence type="ECO:0000256" key="4">
    <source>
        <dbReference type="ARBA" id="ARBA00022989"/>
    </source>
</evidence>
<keyword evidence="4 6" id="KW-1133">Transmembrane helix</keyword>
<comment type="similarity">
    <text evidence="2">Belongs to the oxidase-dependent Fe transporter (OFeT) (TC 9.A.10.1) family.</text>
</comment>
<dbReference type="PANTHER" id="PTHR31632">
    <property type="entry name" value="IRON TRANSPORTER FTH1"/>
    <property type="match status" value="1"/>
</dbReference>
<organism evidence="7">
    <name type="scientific">freshwater metagenome</name>
    <dbReference type="NCBI Taxonomy" id="449393"/>
    <lineage>
        <taxon>unclassified sequences</taxon>
        <taxon>metagenomes</taxon>
        <taxon>ecological metagenomes</taxon>
    </lineage>
</organism>
<protein>
    <submittedName>
        <fullName evidence="7">Unannotated protein</fullName>
    </submittedName>
</protein>
<dbReference type="PANTHER" id="PTHR31632:SF2">
    <property type="entry name" value="PLASMA MEMBRANE IRON PERMEASE"/>
    <property type="match status" value="1"/>
</dbReference>
<feature type="transmembrane region" description="Helical" evidence="6">
    <location>
        <begin position="75"/>
        <end position="93"/>
    </location>
</feature>
<dbReference type="EMBL" id="CAFBMQ010000153">
    <property type="protein sequence ID" value="CAB4914124.1"/>
    <property type="molecule type" value="Genomic_DNA"/>
</dbReference>
<dbReference type="AlphaFoldDB" id="A0A6J7H3D3"/>
<dbReference type="GO" id="GO:0015093">
    <property type="term" value="F:ferrous iron transmembrane transporter activity"/>
    <property type="evidence" value="ECO:0007669"/>
    <property type="project" value="TreeGrafter"/>
</dbReference>
<evidence type="ECO:0000313" key="7">
    <source>
        <dbReference type="EMBL" id="CAB4914124.1"/>
    </source>
</evidence>
<sequence length="288" mass="30276">MGALFFPSYLIGLREGLEMVLVVSVLIAYLVKTGRRQHLLPVWGGVAAAVVLSVGFGAVLSYVSTAVLGGPGQELFDAITSVIAVALVTWMIFWMRRTARKLSGELRGRLDDAVGLGLGAVVGIAFASVVREGLETTLLFFASAQGAVSATPLVGLLAGLATAVVLGALLYAGAVRINLSRFFTVSGVLLVFVAAGIFKYGIHDFQEAGVLPGLTTYAYDASSWLEPGSWYGAVLDGVFHISAQPSVLEVVAYLAYLVPVLVLFLLPGRPARETPAPATTPEHIDVRA</sequence>
<name>A0A6J7H3D3_9ZZZZ</name>
<keyword evidence="5 6" id="KW-0472">Membrane</keyword>
<dbReference type="Pfam" id="PF03239">
    <property type="entry name" value="FTR1"/>
    <property type="match status" value="1"/>
</dbReference>
<evidence type="ECO:0000256" key="1">
    <source>
        <dbReference type="ARBA" id="ARBA00004141"/>
    </source>
</evidence>
<evidence type="ECO:0000256" key="3">
    <source>
        <dbReference type="ARBA" id="ARBA00022692"/>
    </source>
</evidence>
<gene>
    <name evidence="7" type="ORF">UFOPK3609_01047</name>
</gene>
<dbReference type="InterPro" id="IPR004923">
    <property type="entry name" value="FTR1/Fip1/EfeU"/>
</dbReference>
<accession>A0A6J7H3D3</accession>
<dbReference type="GO" id="GO:0033573">
    <property type="term" value="C:high-affinity iron permease complex"/>
    <property type="evidence" value="ECO:0007669"/>
    <property type="project" value="InterPro"/>
</dbReference>
<feature type="transmembrane region" description="Helical" evidence="6">
    <location>
        <begin position="113"/>
        <end position="130"/>
    </location>
</feature>
<dbReference type="NCBIfam" id="NF041756">
    <property type="entry name" value="EfeU"/>
    <property type="match status" value="1"/>
</dbReference>
<proteinExistence type="inferred from homology"/>
<feature type="transmembrane region" description="Helical" evidence="6">
    <location>
        <begin position="6"/>
        <end position="30"/>
    </location>
</feature>
<evidence type="ECO:0000256" key="5">
    <source>
        <dbReference type="ARBA" id="ARBA00023136"/>
    </source>
</evidence>
<feature type="transmembrane region" description="Helical" evidence="6">
    <location>
        <begin position="42"/>
        <end position="63"/>
    </location>
</feature>